<evidence type="ECO:0000256" key="10">
    <source>
        <dbReference type="ARBA" id="ARBA00023157"/>
    </source>
</evidence>
<evidence type="ECO:0000256" key="1">
    <source>
        <dbReference type="ARBA" id="ARBA00002418"/>
    </source>
</evidence>
<feature type="disulfide bond" evidence="14">
    <location>
        <begin position="448"/>
        <end position="457"/>
    </location>
</feature>
<keyword evidence="9 15" id="KW-0175">Coiled coil</keyword>
<feature type="coiled-coil region" evidence="15">
    <location>
        <begin position="1561"/>
        <end position="1607"/>
    </location>
</feature>
<dbReference type="SMART" id="SM00281">
    <property type="entry name" value="LamB"/>
    <property type="match status" value="1"/>
</dbReference>
<keyword evidence="12 14" id="KW-0424">Laminin EGF-like domain</keyword>
<dbReference type="Pfam" id="PF00055">
    <property type="entry name" value="Laminin_N"/>
    <property type="match status" value="2"/>
</dbReference>
<dbReference type="CDD" id="cd00055">
    <property type="entry name" value="EGF_Lam"/>
    <property type="match status" value="9"/>
</dbReference>
<dbReference type="InterPro" id="IPR008211">
    <property type="entry name" value="Laminin_N"/>
</dbReference>
<dbReference type="GO" id="GO:0007155">
    <property type="term" value="P:cell adhesion"/>
    <property type="evidence" value="ECO:0007669"/>
    <property type="project" value="UniProtKB-KW"/>
</dbReference>
<organism evidence="20 21">
    <name type="scientific">Batillaria attramentaria</name>
    <dbReference type="NCBI Taxonomy" id="370345"/>
    <lineage>
        <taxon>Eukaryota</taxon>
        <taxon>Metazoa</taxon>
        <taxon>Spiralia</taxon>
        <taxon>Lophotrochozoa</taxon>
        <taxon>Mollusca</taxon>
        <taxon>Gastropoda</taxon>
        <taxon>Caenogastropoda</taxon>
        <taxon>Sorbeoconcha</taxon>
        <taxon>Cerithioidea</taxon>
        <taxon>Batillariidae</taxon>
        <taxon>Batillaria</taxon>
    </lineage>
</organism>
<evidence type="ECO:0000256" key="8">
    <source>
        <dbReference type="ARBA" id="ARBA00022889"/>
    </source>
</evidence>
<dbReference type="GO" id="GO:0005604">
    <property type="term" value="C:basement membrane"/>
    <property type="evidence" value="ECO:0007669"/>
    <property type="project" value="UniProtKB-SubCell"/>
</dbReference>
<evidence type="ECO:0000256" key="7">
    <source>
        <dbReference type="ARBA" id="ARBA00022869"/>
    </source>
</evidence>
<evidence type="ECO:0000256" key="13">
    <source>
        <dbReference type="ARBA" id="ARBA00065619"/>
    </source>
</evidence>
<evidence type="ECO:0000256" key="2">
    <source>
        <dbReference type="ARBA" id="ARBA00004302"/>
    </source>
</evidence>
<keyword evidence="7" id="KW-0084">Basement membrane</keyword>
<keyword evidence="21" id="KW-1185">Reference proteome</keyword>
<dbReference type="FunFam" id="2.10.25.10:FF:000758">
    <property type="entry name" value="Laminin subunit gamma 1"/>
    <property type="match status" value="1"/>
</dbReference>
<dbReference type="EMBL" id="JACVVK020000165">
    <property type="protein sequence ID" value="KAK7487384.1"/>
    <property type="molecule type" value="Genomic_DNA"/>
</dbReference>
<evidence type="ECO:0000256" key="3">
    <source>
        <dbReference type="ARBA" id="ARBA00022525"/>
    </source>
</evidence>
<dbReference type="PROSITE" id="PS01248">
    <property type="entry name" value="EGF_LAM_1"/>
    <property type="match status" value="4"/>
</dbReference>
<dbReference type="InterPro" id="IPR056863">
    <property type="entry name" value="LMN_ATRN_NET-like_EGF"/>
</dbReference>
<dbReference type="SUPFAM" id="SSF57196">
    <property type="entry name" value="EGF/Laminin"/>
    <property type="match status" value="8"/>
</dbReference>
<sequence>MGVRWAILCFFLFALTAHGQEDPPRGRDSCYDSAGRAQRCMPEFVNAAFGLPVDATNTCGVTKETEYCLQTGVTGARKPCYICDARQEGLNHPPEFMTDFNKNYSWTWWQSETMLEGVQYPNTVNLTLHLNLQPQAYQGSRAVTANPRSKRHHAEFSLVRSRRSPDGKAFDITYVRIRFTSPRPESFAIYKRTREDSPWIPYQFYSASCQSTYSLPRRGVITSDNEAVAICTDEFSDISPLTGGSVAFSTLEGRPSAFEFSESPVLQEWVTATDIKIVLTRMNTFGDEVFGDPRVLKSYFYAISDLAVGARCKCNGHGSSCEIIRDQMLEDRLVCQCEHNTAGPDCGECLPFYNDRPWARATERDANECQPCDCNGLSNRCYFDRDLYLQTGHGGHCEGCSDNTSGPHCEFCMENHYRRMPENRCLPCGCNEMGSESLQCDDQGQCRCKPGVGGERCDRCLPDYFDFSENGCQPCACVAAGSLNNEPRCDTRTGECSCKENVEGRRCDSEENPFGCLSCFCYGHSSVCDSAPGFFGHNITTDFETGKQRWTAVSRSGAEVDTQFNGVTEKLGVSAPSSEVVYFFAPERYLGDQRFSYNQFLTFELQIGEETARPSVVDIVIEGSGQSIATHIFAQSNPVPGVQPQYYAFRLHEDPDYQWSPRLKAQDFISILSNVTAVKIRATYSPDGVGFIDNIQLGTARQGFNTGPEALWVEQCTCPDGYIGQFCESCAPGYRRDVLNGGSFARCVPCECNGHSDICDVNTGRCICQHNTEGANCERCARGFFGDPTNGTPDDCQPCPCPNDGPCVQLPNQDVVCTECAEGYGGNLCDLCLDGYSGDPTGRYGNPRPCSPCSCNGNIDPNAVGNCNTTTGECLKCIYNTGGFYCDACLPSFYGDALAEPKGQCQACNCYPSGTIIQPGVIGCDPGTGQCPCLPNVGGRQCNRCEPGYWNLDSGNGCEPCDCDRVGSTNYTCEQRGGQCQCKTGVTGRRCDTCERFYYGFSQTGCQACNCDPIGSLDLQCDQYGYCPCRPNVDGRRCDRCQENKYNMAAGCLDCPQCYDLVQEQVNIHRGKLRDLTTLINNIGNNPSLFNDSEFLSVLGQVNNSINVLLDEARSASTGDGTIGQQLQELKDALRAVLDKCGTITRSIAAASDASKDSIQDIEIAEAAIRRAEQSLREANDYIGREGRQALAQALEALQQFGKQSQQMTEIAQRATNESMRQMNDAKMIDNVARNALNTSREALRLAEETLKMPETNRAEIERLSREFQDASELYDRTEELAQNALERANEAHEEALNLFREAQDPLPNIDVASLSDQATQIREEANRIKMRAQELLQSNQQLLQEVADQRNTSRTMLDEGYGLQRRVDELLADVDSARAVARKAVQSGEQTLREANETLQTLLEFDQLVAENKGKADEALQKVPEIERMIRQALETTQQARDALRGAVDDAKEGLRLADLAEQTATEASNEARRIRDEARETKDKAVNLKEEASTLSQEVVDAESRLTDYENQATQDEGLIDEAHKKAAAAQLTANKTAMKVNEALDQVTAIRNILEYLEDVDTDKLAQLEEDLARLEEELNRADIEAELTQLQEQNEKIKCWREKYETDLSQFKKDVENIMAIRDSLPNECFKTIDIESPQNG</sequence>
<dbReference type="InterPro" id="IPR002049">
    <property type="entry name" value="LE_dom"/>
</dbReference>
<evidence type="ECO:0000313" key="21">
    <source>
        <dbReference type="Proteomes" id="UP001519460"/>
    </source>
</evidence>
<keyword evidence="5 16" id="KW-0732">Signal</keyword>
<dbReference type="FunFam" id="2.10.25.10:FF:000105">
    <property type="entry name" value="laminin subunit gamma-1"/>
    <property type="match status" value="1"/>
</dbReference>
<feature type="disulfide bond" evidence="14">
    <location>
        <begin position="982"/>
        <end position="991"/>
    </location>
</feature>
<dbReference type="PANTHER" id="PTHR10574">
    <property type="entry name" value="NETRIN/LAMININ-RELATED"/>
    <property type="match status" value="1"/>
</dbReference>
<dbReference type="SMART" id="SM00181">
    <property type="entry name" value="EGF"/>
    <property type="match status" value="5"/>
</dbReference>
<feature type="disulfide bond" evidence="14">
    <location>
        <begin position="963"/>
        <end position="980"/>
    </location>
</feature>
<keyword evidence="8" id="KW-0130">Cell adhesion</keyword>
<feature type="domain" description="Laminin IV type A" evidence="18">
    <location>
        <begin position="545"/>
        <end position="715"/>
    </location>
</feature>
<reference evidence="20 21" key="1">
    <citation type="journal article" date="2023" name="Sci. Data">
        <title>Genome assembly of the Korean intertidal mud-creeper Batillaria attramentaria.</title>
        <authorList>
            <person name="Patra A.K."/>
            <person name="Ho P.T."/>
            <person name="Jun S."/>
            <person name="Lee S.J."/>
            <person name="Kim Y."/>
            <person name="Won Y.J."/>
        </authorList>
    </citation>
    <scope>NUCLEOTIDE SEQUENCE [LARGE SCALE GENOMIC DNA]</scope>
    <source>
        <strain evidence="20">Wonlab-2016</strain>
    </source>
</reference>
<dbReference type="InterPro" id="IPR050440">
    <property type="entry name" value="Laminin/Netrin_ECM"/>
</dbReference>
<evidence type="ECO:0000256" key="15">
    <source>
        <dbReference type="SAM" id="Coils"/>
    </source>
</evidence>
<dbReference type="PRINTS" id="PR00011">
    <property type="entry name" value="EGFLAMININ"/>
</dbReference>
<evidence type="ECO:0000256" key="4">
    <source>
        <dbReference type="ARBA" id="ARBA00022530"/>
    </source>
</evidence>
<comment type="subunit">
    <text evidence="13">Laminin is a complex glycoprotein, consisting of three different polypeptide chains (alpha, beta, gamma), which are bound to each other by disulfide bonds into a cross-shaped molecule comprising one long and three short arms with globules at each end.</text>
</comment>
<keyword evidence="4" id="KW-0272">Extracellular matrix</keyword>
<dbReference type="InterPro" id="IPR000034">
    <property type="entry name" value="Laminin_IV"/>
</dbReference>
<dbReference type="SMART" id="SM00136">
    <property type="entry name" value="LamNT"/>
    <property type="match status" value="1"/>
</dbReference>
<keyword evidence="11" id="KW-0325">Glycoprotein</keyword>
<evidence type="ECO:0000256" key="9">
    <source>
        <dbReference type="ARBA" id="ARBA00023054"/>
    </source>
</evidence>
<dbReference type="FunFam" id="2.10.25.10:FF:000074">
    <property type="entry name" value="Laminin subunit alpha"/>
    <property type="match status" value="1"/>
</dbReference>
<dbReference type="PROSITE" id="PS51115">
    <property type="entry name" value="LAMININ_IVA"/>
    <property type="match status" value="1"/>
</dbReference>
<feature type="domain" description="Laminin EGF-like" evidence="17">
    <location>
        <begin position="908"/>
        <end position="960"/>
    </location>
</feature>
<evidence type="ECO:0000259" key="17">
    <source>
        <dbReference type="PROSITE" id="PS50027"/>
    </source>
</evidence>
<dbReference type="InterPro" id="IPR000742">
    <property type="entry name" value="EGF"/>
</dbReference>
<feature type="disulfide bond" evidence="14">
    <location>
        <begin position="961"/>
        <end position="973"/>
    </location>
</feature>
<feature type="domain" description="Laminin EGF-like" evidence="17">
    <location>
        <begin position="750"/>
        <end position="798"/>
    </location>
</feature>
<evidence type="ECO:0000256" key="11">
    <source>
        <dbReference type="ARBA" id="ARBA00023180"/>
    </source>
</evidence>
<evidence type="ECO:0000313" key="20">
    <source>
        <dbReference type="EMBL" id="KAK7487384.1"/>
    </source>
</evidence>
<dbReference type="Pfam" id="PF24973">
    <property type="entry name" value="EGF_LMN_ATRN"/>
    <property type="match status" value="1"/>
</dbReference>
<feature type="disulfide bond" evidence="14">
    <location>
        <begin position="1029"/>
        <end position="1038"/>
    </location>
</feature>
<dbReference type="SMART" id="SM00180">
    <property type="entry name" value="EGF_Lam"/>
    <property type="match status" value="11"/>
</dbReference>
<feature type="disulfide bond" evidence="14">
    <location>
        <begin position="768"/>
        <end position="777"/>
    </location>
</feature>
<accession>A0ABD0KJM4</accession>
<feature type="domain" description="Laminin EGF-like" evidence="17">
    <location>
        <begin position="961"/>
        <end position="1008"/>
    </location>
</feature>
<feature type="domain" description="Laminin EGF-like" evidence="17">
    <location>
        <begin position="1009"/>
        <end position="1054"/>
    </location>
</feature>
<evidence type="ECO:0000256" key="6">
    <source>
        <dbReference type="ARBA" id="ARBA00022737"/>
    </source>
</evidence>
<dbReference type="Gene3D" id="2.10.25.10">
    <property type="entry name" value="Laminin"/>
    <property type="match status" value="10"/>
</dbReference>
<dbReference type="PROSITE" id="PS51117">
    <property type="entry name" value="LAMININ_NTER"/>
    <property type="match status" value="1"/>
</dbReference>
<feature type="disulfide bond" evidence="14">
    <location>
        <begin position="428"/>
        <end position="440"/>
    </location>
</feature>
<keyword evidence="10 14" id="KW-1015">Disulfide bond</keyword>
<gene>
    <name evidence="20" type="ORF">BaRGS_00021346</name>
</gene>
<keyword evidence="3" id="KW-0964">Secreted</keyword>
<comment type="caution">
    <text evidence="20">The sequence shown here is derived from an EMBL/GenBank/DDBJ whole genome shotgun (WGS) entry which is preliminary data.</text>
</comment>
<comment type="function">
    <text evidence="1">Binding to cells via a high affinity receptor, laminin is thought to mediate the attachment, migration and organization of cells into tissues during embryonic development by interacting with other extracellular matrix components.</text>
</comment>
<feature type="disulfide bond" evidence="14">
    <location>
        <begin position="1009"/>
        <end position="1021"/>
    </location>
</feature>
<dbReference type="FunFam" id="2.10.25.10:FF:000067">
    <property type="entry name" value="Laminin subunit gamma 1"/>
    <property type="match status" value="1"/>
</dbReference>
<feature type="disulfide bond" evidence="14">
    <location>
        <begin position="933"/>
        <end position="942"/>
    </location>
</feature>
<feature type="signal peptide" evidence="16">
    <location>
        <begin position="1"/>
        <end position="19"/>
    </location>
</feature>
<feature type="disulfide bond" evidence="14">
    <location>
        <begin position="877"/>
        <end position="886"/>
    </location>
</feature>
<dbReference type="Pfam" id="PF00053">
    <property type="entry name" value="EGF_laminin"/>
    <property type="match status" value="10"/>
</dbReference>
<evidence type="ECO:0000256" key="12">
    <source>
        <dbReference type="ARBA" id="ARBA00023292"/>
    </source>
</evidence>
<dbReference type="FunFam" id="2.10.25.10:FF:000174">
    <property type="entry name" value="Laminin subunit gamma-1"/>
    <property type="match status" value="1"/>
</dbReference>
<evidence type="ECO:0000256" key="16">
    <source>
        <dbReference type="SAM" id="SignalP"/>
    </source>
</evidence>
<evidence type="ECO:0008006" key="22">
    <source>
        <dbReference type="Google" id="ProtNLM"/>
    </source>
</evidence>
<dbReference type="PROSITE" id="PS50027">
    <property type="entry name" value="EGF_LAM_2"/>
    <property type="match status" value="6"/>
</dbReference>
<dbReference type="FunFam" id="2.10.25.10:FF:000166">
    <property type="entry name" value="laminin subunit gamma-1"/>
    <property type="match status" value="1"/>
</dbReference>
<evidence type="ECO:0000256" key="14">
    <source>
        <dbReference type="PROSITE-ProRule" id="PRU00460"/>
    </source>
</evidence>
<name>A0ABD0KJM4_9CAEN</name>
<feature type="chain" id="PRO_5044822790" description="Laminin subunit gamma-1" evidence="16">
    <location>
        <begin position="20"/>
        <end position="1645"/>
    </location>
</feature>
<proteinExistence type="predicted"/>
<dbReference type="Proteomes" id="UP001519460">
    <property type="component" value="Unassembled WGS sequence"/>
</dbReference>
<evidence type="ECO:0000256" key="5">
    <source>
        <dbReference type="ARBA" id="ARBA00022729"/>
    </source>
</evidence>
<evidence type="ECO:0000259" key="19">
    <source>
        <dbReference type="PROSITE" id="PS51117"/>
    </source>
</evidence>
<feature type="domain" description="Laminin EGF-like" evidence="17">
    <location>
        <begin position="853"/>
        <end position="907"/>
    </location>
</feature>
<evidence type="ECO:0000259" key="18">
    <source>
        <dbReference type="PROSITE" id="PS51115"/>
    </source>
</evidence>
<dbReference type="Gene3D" id="2.60.120.260">
    <property type="entry name" value="Galactose-binding domain-like"/>
    <property type="match status" value="1"/>
</dbReference>
<feature type="domain" description="Laminin EGF-like" evidence="17">
    <location>
        <begin position="428"/>
        <end position="474"/>
    </location>
</feature>
<dbReference type="PANTHER" id="PTHR10574:SF435">
    <property type="entry name" value="LAMININ SUBUNIT GAMMA-1"/>
    <property type="match status" value="1"/>
</dbReference>
<feature type="coiled-coil region" evidence="15">
    <location>
        <begin position="1459"/>
        <end position="1514"/>
    </location>
</feature>
<comment type="caution">
    <text evidence="14">Lacks conserved residue(s) required for the propagation of feature annotation.</text>
</comment>
<protein>
    <recommendedName>
        <fullName evidence="22">Laminin subunit gamma-1</fullName>
    </recommendedName>
</protein>
<feature type="domain" description="Laminin N-terminal" evidence="19">
    <location>
        <begin position="36"/>
        <end position="311"/>
    </location>
</feature>
<comment type="subcellular location">
    <subcellularLocation>
        <location evidence="2">Secreted</location>
        <location evidence="2">Extracellular space</location>
        <location evidence="2">Extracellular matrix</location>
        <location evidence="2">Basement membrane</location>
    </subcellularLocation>
</comment>
<dbReference type="Pfam" id="PF00052">
    <property type="entry name" value="Laminin_B"/>
    <property type="match status" value="1"/>
</dbReference>
<keyword evidence="6" id="KW-0677">Repeat</keyword>
<feature type="coiled-coil region" evidence="15">
    <location>
        <begin position="1261"/>
        <end position="1353"/>
    </location>
</feature>